<keyword evidence="4" id="KW-1185">Reference proteome</keyword>
<dbReference type="PROSITE" id="PS51257">
    <property type="entry name" value="PROKAR_LIPOPROTEIN"/>
    <property type="match status" value="1"/>
</dbReference>
<feature type="chain" id="PRO_5002800260" description="Lipoprotein" evidence="2">
    <location>
        <begin position="20"/>
        <end position="95"/>
    </location>
</feature>
<dbReference type="RefSeq" id="WP_006979285.1">
    <property type="nucleotide sequence ID" value="NZ_ABVL01000004.1"/>
</dbReference>
<evidence type="ECO:0000256" key="2">
    <source>
        <dbReference type="SAM" id="SignalP"/>
    </source>
</evidence>
<dbReference type="STRING" id="497964.CfE428DRAFT_1960"/>
<dbReference type="InParanoid" id="B4CZ72"/>
<proteinExistence type="predicted"/>
<keyword evidence="2" id="KW-0732">Signal</keyword>
<evidence type="ECO:0000256" key="1">
    <source>
        <dbReference type="SAM" id="MobiDB-lite"/>
    </source>
</evidence>
<sequence precursor="true">MMRIPALCAAVLLTGCATTPPPLTPASPASPDAPEGARTPRKTSLGADAATRKTAALLSAAQKEQAHWDAYGPVSGNPDEEPKADAKPEMKHDHP</sequence>
<comment type="caution">
    <text evidence="3">The sequence shown here is derived from an EMBL/GenBank/DDBJ whole genome shotgun (WGS) entry which is preliminary data.</text>
</comment>
<protein>
    <recommendedName>
        <fullName evidence="5">Lipoprotein</fullName>
    </recommendedName>
</protein>
<gene>
    <name evidence="3" type="ORF">CfE428DRAFT_1960</name>
</gene>
<feature type="region of interest" description="Disordered" evidence="1">
    <location>
        <begin position="16"/>
        <end position="95"/>
    </location>
</feature>
<reference evidence="3 4" key="1">
    <citation type="journal article" date="2011" name="J. Bacteriol.">
        <title>Genome sequence of Chthoniobacter flavus Ellin428, an aerobic heterotrophic soil bacterium.</title>
        <authorList>
            <person name="Kant R."/>
            <person name="van Passel M.W."/>
            <person name="Palva A."/>
            <person name="Lucas S."/>
            <person name="Lapidus A."/>
            <person name="Glavina Del Rio T."/>
            <person name="Dalin E."/>
            <person name="Tice H."/>
            <person name="Bruce D."/>
            <person name="Goodwin L."/>
            <person name="Pitluck S."/>
            <person name="Larimer F.W."/>
            <person name="Land M.L."/>
            <person name="Hauser L."/>
            <person name="Sangwan P."/>
            <person name="de Vos W.M."/>
            <person name="Janssen P.H."/>
            <person name="Smidt H."/>
        </authorList>
    </citation>
    <scope>NUCLEOTIDE SEQUENCE [LARGE SCALE GENOMIC DNA]</scope>
    <source>
        <strain evidence="3 4">Ellin428</strain>
    </source>
</reference>
<dbReference type="Proteomes" id="UP000005824">
    <property type="component" value="Unassembled WGS sequence"/>
</dbReference>
<dbReference type="AlphaFoldDB" id="B4CZ72"/>
<accession>B4CZ72</accession>
<dbReference type="EMBL" id="ABVL01000004">
    <property type="protein sequence ID" value="EDY20763.1"/>
    <property type="molecule type" value="Genomic_DNA"/>
</dbReference>
<evidence type="ECO:0008006" key="5">
    <source>
        <dbReference type="Google" id="ProtNLM"/>
    </source>
</evidence>
<feature type="signal peptide" evidence="2">
    <location>
        <begin position="1"/>
        <end position="19"/>
    </location>
</feature>
<evidence type="ECO:0000313" key="3">
    <source>
        <dbReference type="EMBL" id="EDY20763.1"/>
    </source>
</evidence>
<name>B4CZ72_9BACT</name>
<evidence type="ECO:0000313" key="4">
    <source>
        <dbReference type="Proteomes" id="UP000005824"/>
    </source>
</evidence>
<organism evidence="3 4">
    <name type="scientific">Chthoniobacter flavus Ellin428</name>
    <dbReference type="NCBI Taxonomy" id="497964"/>
    <lineage>
        <taxon>Bacteria</taxon>
        <taxon>Pseudomonadati</taxon>
        <taxon>Verrucomicrobiota</taxon>
        <taxon>Spartobacteria</taxon>
        <taxon>Chthoniobacterales</taxon>
        <taxon>Chthoniobacteraceae</taxon>
        <taxon>Chthoniobacter</taxon>
    </lineage>
</organism>
<feature type="compositionally biased region" description="Basic and acidic residues" evidence="1">
    <location>
        <begin position="80"/>
        <end position="95"/>
    </location>
</feature>